<dbReference type="SUPFAM" id="SSF75011">
    <property type="entry name" value="3-carboxy-cis,cis-mucoante lactonizing enzyme"/>
    <property type="match status" value="1"/>
</dbReference>
<dbReference type="Gene3D" id="2.130.10.10">
    <property type="entry name" value="YVTN repeat-like/Quinoprotein amine dehydrogenase"/>
    <property type="match status" value="1"/>
</dbReference>
<name>A0ABT0RWC7_9SPHN</name>
<evidence type="ECO:0000313" key="2">
    <source>
        <dbReference type="Proteomes" id="UP001203410"/>
    </source>
</evidence>
<keyword evidence="2" id="KW-1185">Reference proteome</keyword>
<dbReference type="InterPro" id="IPR015943">
    <property type="entry name" value="WD40/YVTN_repeat-like_dom_sf"/>
</dbReference>
<dbReference type="Proteomes" id="UP001203410">
    <property type="component" value="Unassembled WGS sequence"/>
</dbReference>
<evidence type="ECO:0000313" key="1">
    <source>
        <dbReference type="EMBL" id="MCL6699324.1"/>
    </source>
</evidence>
<dbReference type="SUPFAM" id="SSF63829">
    <property type="entry name" value="Calcium-dependent phosphotriesterase"/>
    <property type="match status" value="1"/>
</dbReference>
<reference evidence="1 2" key="1">
    <citation type="submission" date="2022-05" db="EMBL/GenBank/DDBJ databases">
        <authorList>
            <person name="Jo J.-H."/>
            <person name="Im W.-T."/>
        </authorList>
    </citation>
    <scope>NUCLEOTIDE SEQUENCE [LARGE SCALE GENOMIC DNA]</scope>
    <source>
        <strain evidence="1 2">NSE70-1</strain>
    </source>
</reference>
<dbReference type="EMBL" id="JAMGBA010000002">
    <property type="protein sequence ID" value="MCL6699324.1"/>
    <property type="molecule type" value="Genomic_DNA"/>
</dbReference>
<dbReference type="RefSeq" id="WP_249904743.1">
    <property type="nucleotide sequence ID" value="NZ_JAMGBA010000002.1"/>
</dbReference>
<protein>
    <submittedName>
        <fullName evidence="1">Selenium-binding family protein</fullName>
    </submittedName>
</protein>
<comment type="caution">
    <text evidence="1">The sequence shown here is derived from an EMBL/GenBank/DDBJ whole genome shotgun (WGS) entry which is preliminary data.</text>
</comment>
<gene>
    <name evidence="1" type="ORF">LZ496_11100</name>
</gene>
<proteinExistence type="predicted"/>
<accession>A0ABT0RWC7</accession>
<organism evidence="1 2">
    <name type="scientific">Sphingomonas caseinilyticus</name>
    <dbReference type="NCBI Taxonomy" id="2908205"/>
    <lineage>
        <taxon>Bacteria</taxon>
        <taxon>Pseudomonadati</taxon>
        <taxon>Pseudomonadota</taxon>
        <taxon>Alphaproteobacteria</taxon>
        <taxon>Sphingomonadales</taxon>
        <taxon>Sphingomonadaceae</taxon>
        <taxon>Sphingomonas</taxon>
    </lineage>
</organism>
<sequence length="395" mass="42179">MAGFSGAAAAAETTRPAQYLYAWAGDADEKDSDFLAVIDADPASASYGKVVATAPTGTKATMPHHIEYETPPGTTLFANGWKASHSFVLDIADPLKPRVAADFKRAGQYSYPHSFARLPSGNTLVTFQSIGDKYAPPGGLVELDERGQLVRATPSATPDIPTAINWPYSLAIAPAADRVITTSTDMGMGPSWKSPDTSHVQVWSLSELQLLASVALPDGDKGKHNIFPAEPRLLADGSVYVNTFTCGLFKIDGITSAKPTARQVHAFPSGPGLHDMCAVPLVVGKYWIQTVGAINGLVVLDTSNPDKPVEVSRLTMPHGFHVPHWIAADRNSDRVVVTGMVDSWLAMLKFDQETGQLALDERFGTGGGIQFDRPDWPHGASGKAMVHGTVFSRAQ</sequence>